<dbReference type="Proteomes" id="UP000324358">
    <property type="component" value="Unassembled WGS sequence"/>
</dbReference>
<dbReference type="SUPFAM" id="SSF54616">
    <property type="entry name" value="DNA-binding domain of Mlu1-box binding protein MBP1"/>
    <property type="match status" value="1"/>
</dbReference>
<dbReference type="OrthoDB" id="9810290at2"/>
<dbReference type="AlphaFoldDB" id="A0A5D0R128"/>
<comment type="caution">
    <text evidence="2">The sequence shown here is derived from an EMBL/GenBank/DDBJ whole genome shotgun (WGS) entry which is preliminary data.</text>
</comment>
<accession>A0A5D0R128</accession>
<feature type="domain" description="KilA-N" evidence="1">
    <location>
        <begin position="6"/>
        <end position="109"/>
    </location>
</feature>
<dbReference type="InterPro" id="IPR017880">
    <property type="entry name" value="KilA_N"/>
</dbReference>
<organism evidence="2 3">
    <name type="scientific">Bizionia algoritergicola</name>
    <dbReference type="NCBI Taxonomy" id="291187"/>
    <lineage>
        <taxon>Bacteria</taxon>
        <taxon>Pseudomonadati</taxon>
        <taxon>Bacteroidota</taxon>
        <taxon>Flavobacteriia</taxon>
        <taxon>Flavobacteriales</taxon>
        <taxon>Flavobacteriaceae</taxon>
        <taxon>Bizionia</taxon>
    </lineage>
</organism>
<dbReference type="EMBL" id="VSKL01000001">
    <property type="protein sequence ID" value="TYB74571.1"/>
    <property type="molecule type" value="Genomic_DNA"/>
</dbReference>
<evidence type="ECO:0000313" key="2">
    <source>
        <dbReference type="EMBL" id="TYB74571.1"/>
    </source>
</evidence>
<keyword evidence="3" id="KW-1185">Reference proteome</keyword>
<dbReference type="GO" id="GO:0003677">
    <property type="term" value="F:DNA binding"/>
    <property type="evidence" value="ECO:0007669"/>
    <property type="project" value="InterPro"/>
</dbReference>
<evidence type="ECO:0000313" key="3">
    <source>
        <dbReference type="Proteomes" id="UP000324358"/>
    </source>
</evidence>
<name>A0A5D0R128_9FLAO</name>
<dbReference type="SMART" id="SM01252">
    <property type="entry name" value="KilA-N"/>
    <property type="match status" value="1"/>
</dbReference>
<proteinExistence type="predicted"/>
<sequence>MQNENLTAVMQFHGKNIAFQEVEGKMMVNATQMAKPFSKRTRDWLVTQQAKDLLTAMTETRNLASDDLQVVKRGGSNQGTWFHEDVALLFAQWLSPEFYLACNTKLKELVTTQALSLPTKHQVAPIVHEGKLYYPYMAVMHALGGSTRSSASKRKRKNPEHFIKVFGRNFITGHYFDLLKGYYDYKKLSNQLSLAL</sequence>
<dbReference type="Pfam" id="PF04383">
    <property type="entry name" value="KilA-N"/>
    <property type="match status" value="1"/>
</dbReference>
<protein>
    <submittedName>
        <fullName evidence="2">KilA-N domain-containing protein</fullName>
    </submittedName>
</protein>
<evidence type="ECO:0000259" key="1">
    <source>
        <dbReference type="PROSITE" id="PS51301"/>
    </source>
</evidence>
<reference evidence="2 3" key="1">
    <citation type="submission" date="2019-08" db="EMBL/GenBank/DDBJ databases">
        <title>Genomes of Antarctic Bizionia species.</title>
        <authorList>
            <person name="Bowman J.P."/>
        </authorList>
    </citation>
    <scope>NUCLEOTIDE SEQUENCE [LARGE SCALE GENOMIC DNA]</scope>
    <source>
        <strain evidence="2 3">APA-1</strain>
    </source>
</reference>
<dbReference type="InterPro" id="IPR036887">
    <property type="entry name" value="HTH_APSES_sf"/>
</dbReference>
<gene>
    <name evidence="2" type="ORF">ES675_00050</name>
</gene>
<dbReference type="RefSeq" id="WP_082986019.1">
    <property type="nucleotide sequence ID" value="NZ_VSKL01000001.1"/>
</dbReference>
<dbReference type="InterPro" id="IPR018004">
    <property type="entry name" value="KilA/APSES_HTH"/>
</dbReference>
<dbReference type="PROSITE" id="PS51301">
    <property type="entry name" value="KILA_N"/>
    <property type="match status" value="1"/>
</dbReference>